<dbReference type="PANTHER" id="PTHR11566">
    <property type="entry name" value="DYNAMIN"/>
    <property type="match status" value="1"/>
</dbReference>
<evidence type="ECO:0000259" key="19">
    <source>
        <dbReference type="PROSITE" id="PS51388"/>
    </source>
</evidence>
<dbReference type="OrthoDB" id="5061070at2759"/>
<accession>A0A9P4N635</accession>
<evidence type="ECO:0000256" key="8">
    <source>
        <dbReference type="ARBA" id="ARBA00022801"/>
    </source>
</evidence>
<dbReference type="GO" id="GO:0005525">
    <property type="term" value="F:GTP binding"/>
    <property type="evidence" value="ECO:0007669"/>
    <property type="project" value="UniProtKB-KW"/>
</dbReference>
<comment type="similarity">
    <text evidence="17">Belongs to the TRAFAC class dynamin-like GTPase superfamily. Dynamin/Fzo/YdjA family.</text>
</comment>
<evidence type="ECO:0000259" key="20">
    <source>
        <dbReference type="PROSITE" id="PS51718"/>
    </source>
</evidence>
<keyword evidence="15" id="KW-1015">Disulfide bond</keyword>
<keyword evidence="22" id="KW-1185">Reference proteome</keyword>
<organism evidence="21 22">
    <name type="scientific">Lojkania enalia</name>
    <dbReference type="NCBI Taxonomy" id="147567"/>
    <lineage>
        <taxon>Eukaryota</taxon>
        <taxon>Fungi</taxon>
        <taxon>Dikarya</taxon>
        <taxon>Ascomycota</taxon>
        <taxon>Pezizomycotina</taxon>
        <taxon>Dothideomycetes</taxon>
        <taxon>Pleosporomycetidae</taxon>
        <taxon>Pleosporales</taxon>
        <taxon>Pleosporales incertae sedis</taxon>
        <taxon>Lojkania</taxon>
    </lineage>
</organism>
<dbReference type="InterPro" id="IPR020850">
    <property type="entry name" value="GED_dom"/>
</dbReference>
<keyword evidence="4" id="KW-0812">Transmembrane</keyword>
<dbReference type="PRINTS" id="PR00195">
    <property type="entry name" value="DYNAMIN"/>
</dbReference>
<name>A0A9P4N635_9PLEO</name>
<dbReference type="GO" id="GO:0046872">
    <property type="term" value="F:metal ion binding"/>
    <property type="evidence" value="ECO:0007669"/>
    <property type="project" value="UniProtKB-KW"/>
</dbReference>
<dbReference type="InterPro" id="IPR030381">
    <property type="entry name" value="G_DYNAMIN_dom"/>
</dbReference>
<comment type="caution">
    <text evidence="21">The sequence shown here is derived from an EMBL/GenBank/DDBJ whole genome shotgun (WGS) entry which is preliminary data.</text>
</comment>
<evidence type="ECO:0000313" key="21">
    <source>
        <dbReference type="EMBL" id="KAF2260156.1"/>
    </source>
</evidence>
<dbReference type="InterPro" id="IPR056495">
    <property type="entry name" value="LIS_MGM1"/>
</dbReference>
<evidence type="ECO:0000256" key="1">
    <source>
        <dbReference type="ARBA" id="ARBA00004273"/>
    </source>
</evidence>
<dbReference type="EMBL" id="ML986688">
    <property type="protein sequence ID" value="KAF2260156.1"/>
    <property type="molecule type" value="Genomic_DNA"/>
</dbReference>
<keyword evidence="11" id="KW-1133">Transmembrane helix</keyword>
<dbReference type="FunFam" id="3.40.50.300:FF:000741">
    <property type="entry name" value="Putative mitochondrial dynamin GTPase"/>
    <property type="match status" value="1"/>
</dbReference>
<dbReference type="GO" id="GO:0003924">
    <property type="term" value="F:GTPase activity"/>
    <property type="evidence" value="ECO:0007669"/>
    <property type="project" value="InterPro"/>
</dbReference>
<dbReference type="GO" id="GO:0005886">
    <property type="term" value="C:plasma membrane"/>
    <property type="evidence" value="ECO:0007669"/>
    <property type="project" value="TreeGrafter"/>
</dbReference>
<dbReference type="GO" id="GO:0008017">
    <property type="term" value="F:microtubule binding"/>
    <property type="evidence" value="ECO:0007669"/>
    <property type="project" value="TreeGrafter"/>
</dbReference>
<evidence type="ECO:0000313" key="22">
    <source>
        <dbReference type="Proteomes" id="UP000800093"/>
    </source>
</evidence>
<dbReference type="GO" id="GO:0031623">
    <property type="term" value="P:receptor internalization"/>
    <property type="evidence" value="ECO:0007669"/>
    <property type="project" value="TreeGrafter"/>
</dbReference>
<evidence type="ECO:0000256" key="4">
    <source>
        <dbReference type="ARBA" id="ARBA00022692"/>
    </source>
</evidence>
<dbReference type="CDD" id="cd08771">
    <property type="entry name" value="DLP_1"/>
    <property type="match status" value="1"/>
</dbReference>
<keyword evidence="7" id="KW-0999">Mitochondrion inner membrane</keyword>
<dbReference type="Pfam" id="PF00350">
    <property type="entry name" value="Dynamin_N"/>
    <property type="match status" value="1"/>
</dbReference>
<evidence type="ECO:0000256" key="3">
    <source>
        <dbReference type="ARBA" id="ARBA00011980"/>
    </source>
</evidence>
<feature type="domain" description="GED" evidence="19">
    <location>
        <begin position="817"/>
        <end position="910"/>
    </location>
</feature>
<dbReference type="InterPro" id="IPR000375">
    <property type="entry name" value="Dynamin_stalk"/>
</dbReference>
<dbReference type="SMART" id="SM00053">
    <property type="entry name" value="DYNc"/>
    <property type="match status" value="1"/>
</dbReference>
<feature type="region of interest" description="Disordered" evidence="18">
    <location>
        <begin position="162"/>
        <end position="192"/>
    </location>
</feature>
<dbReference type="PROSITE" id="PS51718">
    <property type="entry name" value="G_DYNAMIN_2"/>
    <property type="match status" value="1"/>
</dbReference>
<keyword evidence="12" id="KW-0496">Mitochondrion</keyword>
<comment type="catalytic activity">
    <reaction evidence="16">
        <text>GTP + H2O = GDP + phosphate + H(+)</text>
        <dbReference type="Rhea" id="RHEA:19669"/>
        <dbReference type="ChEBI" id="CHEBI:15377"/>
        <dbReference type="ChEBI" id="CHEBI:15378"/>
        <dbReference type="ChEBI" id="CHEBI:37565"/>
        <dbReference type="ChEBI" id="CHEBI:43474"/>
        <dbReference type="ChEBI" id="CHEBI:58189"/>
        <dbReference type="EC" id="3.6.5.5"/>
    </reaction>
</comment>
<protein>
    <recommendedName>
        <fullName evidence="3">dynamin GTPase</fullName>
        <ecNumber evidence="3">3.6.5.5</ecNumber>
    </recommendedName>
</protein>
<dbReference type="InterPro" id="IPR001401">
    <property type="entry name" value="Dynamin_GTPase"/>
</dbReference>
<dbReference type="PROSITE" id="PS00410">
    <property type="entry name" value="G_DYNAMIN_1"/>
    <property type="match status" value="1"/>
</dbReference>
<evidence type="ECO:0000256" key="11">
    <source>
        <dbReference type="ARBA" id="ARBA00022989"/>
    </source>
</evidence>
<evidence type="ECO:0000256" key="6">
    <source>
        <dbReference type="ARBA" id="ARBA00022741"/>
    </source>
</evidence>
<evidence type="ECO:0000256" key="7">
    <source>
        <dbReference type="ARBA" id="ARBA00022792"/>
    </source>
</evidence>
<keyword evidence="8" id="KW-0378">Hydrolase</keyword>
<dbReference type="InterPro" id="IPR019762">
    <property type="entry name" value="Dynamin_GTPase_CS"/>
</dbReference>
<evidence type="ECO:0000256" key="2">
    <source>
        <dbReference type="ARBA" id="ARBA00004569"/>
    </source>
</evidence>
<evidence type="ECO:0000256" key="17">
    <source>
        <dbReference type="RuleBase" id="RU003932"/>
    </source>
</evidence>
<dbReference type="InterPro" id="IPR027417">
    <property type="entry name" value="P-loop_NTPase"/>
</dbReference>
<dbReference type="Pfam" id="PF01031">
    <property type="entry name" value="Dynamin_M"/>
    <property type="match status" value="1"/>
</dbReference>
<feature type="compositionally biased region" description="Gly residues" evidence="18">
    <location>
        <begin position="170"/>
        <end position="180"/>
    </location>
</feature>
<dbReference type="GO" id="GO:0005874">
    <property type="term" value="C:microtubule"/>
    <property type="evidence" value="ECO:0007669"/>
    <property type="project" value="TreeGrafter"/>
</dbReference>
<evidence type="ECO:0000256" key="5">
    <source>
        <dbReference type="ARBA" id="ARBA00022723"/>
    </source>
</evidence>
<dbReference type="InterPro" id="IPR045063">
    <property type="entry name" value="Dynamin_N"/>
</dbReference>
<keyword evidence="13 17" id="KW-0342">GTP-binding</keyword>
<dbReference type="EC" id="3.6.5.5" evidence="3"/>
<evidence type="ECO:0000256" key="10">
    <source>
        <dbReference type="ARBA" id="ARBA00022946"/>
    </source>
</evidence>
<dbReference type="InterPro" id="IPR022812">
    <property type="entry name" value="Dynamin"/>
</dbReference>
<dbReference type="SUPFAM" id="SSF52540">
    <property type="entry name" value="P-loop containing nucleoside triphosphate hydrolases"/>
    <property type="match status" value="1"/>
</dbReference>
<feature type="domain" description="Dynamin-type G" evidence="20">
    <location>
        <begin position="247"/>
        <end position="522"/>
    </location>
</feature>
<reference evidence="22" key="1">
    <citation type="journal article" date="2020" name="Stud. Mycol.">
        <title>101 Dothideomycetes genomes: A test case for predicting lifestyles and emergence of pathogens.</title>
        <authorList>
            <person name="Haridas S."/>
            <person name="Albert R."/>
            <person name="Binder M."/>
            <person name="Bloem J."/>
            <person name="LaButti K."/>
            <person name="Salamov A."/>
            <person name="Andreopoulos B."/>
            <person name="Baker S."/>
            <person name="Barry K."/>
            <person name="Bills G."/>
            <person name="Bluhm B."/>
            <person name="Cannon C."/>
            <person name="Castanera R."/>
            <person name="Culley D."/>
            <person name="Daum C."/>
            <person name="Ezra D."/>
            <person name="Gonzalez J."/>
            <person name="Henrissat B."/>
            <person name="Kuo A."/>
            <person name="Liang C."/>
            <person name="Lipzen A."/>
            <person name="Lutzoni F."/>
            <person name="Magnuson J."/>
            <person name="Mondo S."/>
            <person name="Nolan M."/>
            <person name="Ohm R."/>
            <person name="Pangilinan J."/>
            <person name="Park H.-J."/>
            <person name="Ramirez L."/>
            <person name="Alfaro M."/>
            <person name="Sun H."/>
            <person name="Tritt A."/>
            <person name="Yoshinaga Y."/>
            <person name="Zwiers L.-H."/>
            <person name="Turgeon B."/>
            <person name="Goodwin S."/>
            <person name="Spatafora J."/>
            <person name="Crous P."/>
            <person name="Grigoriev I."/>
        </authorList>
    </citation>
    <scope>NUCLEOTIDE SEQUENCE [LARGE SCALE GENOMIC DNA]</scope>
    <source>
        <strain evidence="22">CBS 304.66</strain>
    </source>
</reference>
<dbReference type="GO" id="GO:0005758">
    <property type="term" value="C:mitochondrial intermembrane space"/>
    <property type="evidence" value="ECO:0007669"/>
    <property type="project" value="UniProtKB-SubCell"/>
</dbReference>
<evidence type="ECO:0000256" key="9">
    <source>
        <dbReference type="ARBA" id="ARBA00022842"/>
    </source>
</evidence>
<dbReference type="GO" id="GO:0061024">
    <property type="term" value="P:membrane organization"/>
    <property type="evidence" value="ECO:0007669"/>
    <property type="project" value="UniProtKB-ARBA"/>
</dbReference>
<keyword evidence="10" id="KW-0809">Transit peptide</keyword>
<evidence type="ECO:0000256" key="18">
    <source>
        <dbReference type="SAM" id="MobiDB-lite"/>
    </source>
</evidence>
<dbReference type="PANTHER" id="PTHR11566:SF212">
    <property type="entry name" value="DYNAMIN"/>
    <property type="match status" value="1"/>
</dbReference>
<keyword evidence="6 17" id="KW-0547">Nucleotide-binding</keyword>
<evidence type="ECO:0000256" key="12">
    <source>
        <dbReference type="ARBA" id="ARBA00023128"/>
    </source>
</evidence>
<evidence type="ECO:0000256" key="15">
    <source>
        <dbReference type="ARBA" id="ARBA00023157"/>
    </source>
</evidence>
<dbReference type="AlphaFoldDB" id="A0A9P4N635"/>
<comment type="subcellular location">
    <subcellularLocation>
        <location evidence="1">Mitochondrion inner membrane</location>
    </subcellularLocation>
    <subcellularLocation>
        <location evidence="2">Mitochondrion intermembrane space</location>
    </subcellularLocation>
</comment>
<sequence>MSGRLVSTRLATLPRKTAPNTPRRVFSLLPNTIPAGGLLRSDAGLRLIKQRPWPVGSYALHNVPAARSISFARVIPKLVTKFATAGAAAGGAVLAGASYLQYQAGQAGSFAKDLYYRTKDGATEIVSGAYGTATDVFDQIGRGWDRTKEDLEKVEYPEWLQKLMPKDESGGAGEGGGGGEGPEEYKKSGAGTAAAGASTATAFGYASQDEEENEEGEKIARDEQMMMLTRKMIEIRGLLQTVGQSDALTLPSIVVIGSQSSGKSSVLEAIVGHEFLPKGSNMVTRRPIELTLVNTPDAHAEYGEFPALGLGKITDFSQIQKTLTDLNLAVPAKDCVTDDPIQLRIYSPNVPDLSLIDLPGYIQVTGRDQPPELKERIAELCEKYIKAPNVILAISAADVDLANSTALRASRKVDPRGERTIGVITKMDLVDPGRGTELLSDKKYALRLGYVGVVCRVPPSASGPKLFNRGNGNITNAIARNENAYFSAHPEFSPESHVEVGTKNLKKKLMHVLEQTMASSLKSTGEAIQRELAEATYEYKVQYNERPLSAESYLAESLDAFKHSFRGFSEQFGRQQVRELLKHELDQQVLNLLAQRYWNRPFDDLSVPLPETDPLSSLAKADPEGENQIWKIKLDSSSAALTKLGVGRLATSVVANSLQAHIDYLVQQSRFAAHPFARQAITEASTTILKDLSYDISDELEICIKPYKYRIEVEENEWTKGRENVTIVLKEELKVAEAAAKRLEEQMGGRKKVRDVMAFIDRVRSGQVVLEGNGVGGAGGFSAALLQKGREAVFLRDRVDVLKMRLLAVKSKQCANKKNKYHCPEVFLDAVADKLTTTADLFLDAELLSKFYYLFPRELDNRLGRSLSQTEIDRFAREDPKIRRHLDVVRRKELLEHVLKEMEGLRQIEAREKRFARRGEAELGRERRRGWSLF</sequence>
<dbReference type="PROSITE" id="PS51388">
    <property type="entry name" value="GED"/>
    <property type="match status" value="1"/>
</dbReference>
<keyword evidence="5" id="KW-0479">Metal-binding</keyword>
<dbReference type="Proteomes" id="UP000800093">
    <property type="component" value="Unassembled WGS sequence"/>
</dbReference>
<dbReference type="Pfam" id="PF24550">
    <property type="entry name" value="LIS_MGM1"/>
    <property type="match status" value="1"/>
</dbReference>
<evidence type="ECO:0000256" key="13">
    <source>
        <dbReference type="ARBA" id="ARBA00023134"/>
    </source>
</evidence>
<evidence type="ECO:0000256" key="14">
    <source>
        <dbReference type="ARBA" id="ARBA00023136"/>
    </source>
</evidence>
<dbReference type="GO" id="GO:0005743">
    <property type="term" value="C:mitochondrial inner membrane"/>
    <property type="evidence" value="ECO:0007669"/>
    <property type="project" value="UniProtKB-SubCell"/>
</dbReference>
<evidence type="ECO:0000256" key="16">
    <source>
        <dbReference type="ARBA" id="ARBA00048040"/>
    </source>
</evidence>
<keyword evidence="14" id="KW-0472">Membrane</keyword>
<proteinExistence type="inferred from homology"/>
<gene>
    <name evidence="21" type="ORF">CC78DRAFT_536574</name>
</gene>
<dbReference type="Gene3D" id="3.40.50.300">
    <property type="entry name" value="P-loop containing nucleotide triphosphate hydrolases"/>
    <property type="match status" value="1"/>
</dbReference>
<keyword evidence="9" id="KW-0460">Magnesium</keyword>